<dbReference type="NCBIfam" id="NF040570">
    <property type="entry name" value="guided_TnpB"/>
    <property type="match status" value="1"/>
</dbReference>
<evidence type="ECO:0000259" key="9">
    <source>
        <dbReference type="Pfam" id="PF07282"/>
    </source>
</evidence>
<feature type="domain" description="Transposase putative helix-turn-helix" evidence="10">
    <location>
        <begin position="1"/>
        <end position="45"/>
    </location>
</feature>
<dbReference type="Pfam" id="PF12323">
    <property type="entry name" value="HTH_OrfB_IS605"/>
    <property type="match status" value="1"/>
</dbReference>
<dbReference type="Proteomes" id="UP000284046">
    <property type="component" value="Unassembled WGS sequence"/>
</dbReference>
<keyword evidence="3" id="KW-0479">Metal-binding</keyword>
<dbReference type="Pfam" id="PF07282">
    <property type="entry name" value="Cas12f1-like_TNB"/>
    <property type="match status" value="1"/>
</dbReference>
<dbReference type="InterPro" id="IPR010095">
    <property type="entry name" value="Cas12f1-like_TNB"/>
</dbReference>
<keyword evidence="2" id="KW-0815">Transposition</keyword>
<name>A0A412PQ84_STRAP</name>
<sequence>MSIYKNFEYRVYPTDEQKKWFEEHFEVNRFLYNHLLSMSIKKYNTEVDERFLRLIKDIDFYSEKIQQWTQIDYEKLYKKAKKGVKIYSKNEFSKLITKAVNNPDFPWVNKSYDGRAMREVATSVDTAYKNFFKGKDFPRFKKKYSVRTLRFPVSKQGEWYSIRFESDKILVLPKKIKLRIVQHRPFEGEVIAATIKKAQSGKWFVTILSRVDPPTQLIKTGDIIALNRGVREYMIGYDSNHKLINYAPFVKDPTLISKINKLHKKLSQKYKSAKQESRSLRDSKNYQKNKESLARLYEKLKFQKEYYLQQLSRKIIEDYDLIILESLSIKELASSNIGEKVKSGERIVQRRFSKKIMGMSHYRLETLLKEKAELYGKRVVMLPKGFNSNGVCSECGTIFEESIPLNNKEFICPNCNIKITRGENSVKNILREGMKYL</sequence>
<evidence type="ECO:0000259" key="8">
    <source>
        <dbReference type="Pfam" id="PF01385"/>
    </source>
</evidence>
<evidence type="ECO:0000313" key="12">
    <source>
        <dbReference type="EMBL" id="RGT62637.1"/>
    </source>
</evidence>
<evidence type="ECO:0000313" key="11">
    <source>
        <dbReference type="EMBL" id="MCW1042224.1"/>
    </source>
</evidence>
<gene>
    <name evidence="12" type="ORF">DWX18_00555</name>
    <name evidence="11" type="ORF">OJ597_07175</name>
</gene>
<dbReference type="GO" id="GO:0032196">
    <property type="term" value="P:transposition"/>
    <property type="evidence" value="ECO:0007669"/>
    <property type="project" value="UniProtKB-KW"/>
</dbReference>
<keyword evidence="4" id="KW-0862">Zinc</keyword>
<evidence type="ECO:0000256" key="3">
    <source>
        <dbReference type="ARBA" id="ARBA00022723"/>
    </source>
</evidence>
<feature type="coiled-coil region" evidence="7">
    <location>
        <begin position="256"/>
        <end position="283"/>
    </location>
</feature>
<dbReference type="GO" id="GO:0006310">
    <property type="term" value="P:DNA recombination"/>
    <property type="evidence" value="ECO:0007669"/>
    <property type="project" value="UniProtKB-KW"/>
</dbReference>
<keyword evidence="7" id="KW-0175">Coiled coil</keyword>
<keyword evidence="5" id="KW-0238">DNA-binding</keyword>
<comment type="similarity">
    <text evidence="1">In the C-terminal section; belongs to the transposase 35 family.</text>
</comment>
<keyword evidence="6" id="KW-0233">DNA recombination</keyword>
<evidence type="ECO:0000313" key="13">
    <source>
        <dbReference type="Proteomes" id="UP000284046"/>
    </source>
</evidence>
<dbReference type="InterPro" id="IPR021027">
    <property type="entry name" value="Transposase_put_HTH"/>
</dbReference>
<protein>
    <submittedName>
        <fullName evidence="11">Transposase</fullName>
    </submittedName>
</protein>
<evidence type="ECO:0000256" key="7">
    <source>
        <dbReference type="SAM" id="Coils"/>
    </source>
</evidence>
<evidence type="ECO:0000256" key="5">
    <source>
        <dbReference type="ARBA" id="ARBA00023125"/>
    </source>
</evidence>
<dbReference type="Proteomes" id="UP001526076">
    <property type="component" value="Unassembled WGS sequence"/>
</dbReference>
<dbReference type="RefSeq" id="WP_007517229.1">
    <property type="nucleotide sequence ID" value="NZ_CP118046.1"/>
</dbReference>
<reference evidence="12 13" key="1">
    <citation type="submission" date="2018-08" db="EMBL/GenBank/DDBJ databases">
        <title>A genome reference for cultivated species of the human gut microbiota.</title>
        <authorList>
            <person name="Zou Y."/>
            <person name="Xue W."/>
            <person name="Luo G."/>
        </authorList>
    </citation>
    <scope>NUCLEOTIDE SEQUENCE [LARGE SCALE GENOMIC DNA]</scope>
    <source>
        <strain evidence="12 13">AF18-38</strain>
    </source>
</reference>
<dbReference type="InterPro" id="IPR001959">
    <property type="entry name" value="Transposase"/>
</dbReference>
<dbReference type="EMBL" id="QRWZ01000001">
    <property type="protein sequence ID" value="RGT62637.1"/>
    <property type="molecule type" value="Genomic_DNA"/>
</dbReference>
<dbReference type="GO" id="GO:0046872">
    <property type="term" value="F:metal ion binding"/>
    <property type="evidence" value="ECO:0007669"/>
    <property type="project" value="UniProtKB-KW"/>
</dbReference>
<feature type="domain" description="Cas12f1-like TNB" evidence="9">
    <location>
        <begin position="361"/>
        <end position="429"/>
    </location>
</feature>
<dbReference type="AlphaFoldDB" id="A0A412PQ84"/>
<proteinExistence type="inferred from homology"/>
<evidence type="ECO:0000256" key="1">
    <source>
        <dbReference type="ARBA" id="ARBA00008761"/>
    </source>
</evidence>
<evidence type="ECO:0000256" key="2">
    <source>
        <dbReference type="ARBA" id="ARBA00022578"/>
    </source>
</evidence>
<evidence type="ECO:0000259" key="10">
    <source>
        <dbReference type="Pfam" id="PF12323"/>
    </source>
</evidence>
<dbReference type="GO" id="GO:0003677">
    <property type="term" value="F:DNA binding"/>
    <property type="evidence" value="ECO:0007669"/>
    <property type="project" value="UniProtKB-KW"/>
</dbReference>
<dbReference type="Pfam" id="PF01385">
    <property type="entry name" value="OrfB_IS605"/>
    <property type="match status" value="1"/>
</dbReference>
<evidence type="ECO:0000313" key="14">
    <source>
        <dbReference type="Proteomes" id="UP001526076"/>
    </source>
</evidence>
<dbReference type="EMBL" id="JAPAHU010000011">
    <property type="protein sequence ID" value="MCW1042224.1"/>
    <property type="molecule type" value="Genomic_DNA"/>
</dbReference>
<evidence type="ECO:0000256" key="6">
    <source>
        <dbReference type="ARBA" id="ARBA00023172"/>
    </source>
</evidence>
<comment type="caution">
    <text evidence="12">The sequence shown here is derived from an EMBL/GenBank/DDBJ whole genome shotgun (WGS) entry which is preliminary data.</text>
</comment>
<evidence type="ECO:0000256" key="4">
    <source>
        <dbReference type="ARBA" id="ARBA00022833"/>
    </source>
</evidence>
<keyword evidence="14" id="KW-1185">Reference proteome</keyword>
<feature type="domain" description="Probable transposase IS891/IS1136/IS1341" evidence="8">
    <location>
        <begin position="255"/>
        <end position="333"/>
    </location>
</feature>
<accession>A0A412PQ84</accession>
<reference evidence="11 14" key="2">
    <citation type="submission" date="2022-10" db="EMBL/GenBank/DDBJ databases">
        <title>Comparative genomic study of S. anginosus.</title>
        <authorList>
            <person name="Prasad A."/>
            <person name="Ene A."/>
            <person name="Jablonska S."/>
            <person name="Du J."/>
            <person name="Wolfe A.J."/>
            <person name="Putonti C."/>
        </authorList>
    </citation>
    <scope>NUCLEOTIDE SEQUENCE [LARGE SCALE GENOMIC DNA]</scope>
    <source>
        <strain evidence="11 14">UMB9231</strain>
    </source>
</reference>
<organism evidence="12 13">
    <name type="scientific">Streptococcus anginosus</name>
    <dbReference type="NCBI Taxonomy" id="1328"/>
    <lineage>
        <taxon>Bacteria</taxon>
        <taxon>Bacillati</taxon>
        <taxon>Bacillota</taxon>
        <taxon>Bacilli</taxon>
        <taxon>Lactobacillales</taxon>
        <taxon>Streptococcaceae</taxon>
        <taxon>Streptococcus</taxon>
        <taxon>Streptococcus anginosus group</taxon>
    </lineage>
</organism>